<dbReference type="InterPro" id="IPR057264">
    <property type="entry name" value="Ribosomal_uL24_C"/>
</dbReference>
<dbReference type="GO" id="GO:0006412">
    <property type="term" value="P:translation"/>
    <property type="evidence" value="ECO:0007669"/>
    <property type="project" value="UniProtKB-UniRule"/>
</dbReference>
<dbReference type="InterPro" id="IPR041988">
    <property type="entry name" value="Ribosomal_uL24_KOW"/>
</dbReference>
<dbReference type="Pfam" id="PF00467">
    <property type="entry name" value="KOW"/>
    <property type="match status" value="1"/>
</dbReference>
<comment type="subunit">
    <text evidence="5">Part of the 50S ribosomal subunit.</text>
</comment>
<reference evidence="7 8" key="1">
    <citation type="journal article" date="2016" name="Nat. Commun.">
        <title>Thousands of microbial genomes shed light on interconnected biogeochemical processes in an aquifer system.</title>
        <authorList>
            <person name="Anantharaman K."/>
            <person name="Brown C.T."/>
            <person name="Hug L.A."/>
            <person name="Sharon I."/>
            <person name="Castelle C.J."/>
            <person name="Probst A.J."/>
            <person name="Thomas B.C."/>
            <person name="Singh A."/>
            <person name="Wilkins M.J."/>
            <person name="Karaoz U."/>
            <person name="Brodie E.L."/>
            <person name="Williams K.H."/>
            <person name="Hubbard S.S."/>
            <person name="Banfield J.F."/>
        </authorList>
    </citation>
    <scope>NUCLEOTIDE SEQUENCE [LARGE SCALE GENOMIC DNA]</scope>
</reference>
<evidence type="ECO:0000256" key="4">
    <source>
        <dbReference type="ARBA" id="ARBA00035206"/>
    </source>
</evidence>
<dbReference type="AlphaFoldDB" id="A0A1F5ZRM6"/>
<sequence length="101" mass="11309">MKLKKGDEIIITAGKDLGKRGKIERLMDSGKTVLIPGLNLSKRHLKKRSEKDKGGIIEFPKPLSLGNVALLCPKCHKPTRVGVVFEGDKKFRICRKCKKKI</sequence>
<dbReference type="SUPFAM" id="SSF50104">
    <property type="entry name" value="Translation proteins SH3-like domain"/>
    <property type="match status" value="1"/>
</dbReference>
<gene>
    <name evidence="5" type="primary">rplX</name>
    <name evidence="7" type="ORF">A2773_04235</name>
</gene>
<dbReference type="GO" id="GO:0003735">
    <property type="term" value="F:structural constituent of ribosome"/>
    <property type="evidence" value="ECO:0007669"/>
    <property type="project" value="InterPro"/>
</dbReference>
<keyword evidence="2 5" id="KW-0689">Ribosomal protein</keyword>
<dbReference type="GO" id="GO:0019843">
    <property type="term" value="F:rRNA binding"/>
    <property type="evidence" value="ECO:0007669"/>
    <property type="project" value="UniProtKB-UniRule"/>
</dbReference>
<comment type="similarity">
    <text evidence="1 5">Belongs to the universal ribosomal protein uL24 family.</text>
</comment>
<dbReference type="SMART" id="SM00739">
    <property type="entry name" value="KOW"/>
    <property type="match status" value="1"/>
</dbReference>
<evidence type="ECO:0000256" key="1">
    <source>
        <dbReference type="ARBA" id="ARBA00010618"/>
    </source>
</evidence>
<comment type="function">
    <text evidence="5">One of two assembly initiator proteins, it binds directly to the 5'-end of the 23S rRNA, where it nucleates assembly of the 50S subunit.</text>
</comment>
<dbReference type="STRING" id="1798375.A2773_04235"/>
<accession>A0A1F5ZRM6</accession>
<evidence type="ECO:0000259" key="6">
    <source>
        <dbReference type="SMART" id="SM00739"/>
    </source>
</evidence>
<evidence type="ECO:0000313" key="7">
    <source>
        <dbReference type="EMBL" id="OGG15071.1"/>
    </source>
</evidence>
<evidence type="ECO:0000256" key="3">
    <source>
        <dbReference type="ARBA" id="ARBA00023274"/>
    </source>
</evidence>
<dbReference type="InterPro" id="IPR014722">
    <property type="entry name" value="Rib_uL2_dom2"/>
</dbReference>
<dbReference type="InterPro" id="IPR008991">
    <property type="entry name" value="Translation_prot_SH3-like_sf"/>
</dbReference>
<dbReference type="InterPro" id="IPR003256">
    <property type="entry name" value="Ribosomal_uL24"/>
</dbReference>
<keyword evidence="5" id="KW-0699">rRNA-binding</keyword>
<dbReference type="GO" id="GO:0005840">
    <property type="term" value="C:ribosome"/>
    <property type="evidence" value="ECO:0007669"/>
    <property type="project" value="UniProtKB-KW"/>
</dbReference>
<evidence type="ECO:0000313" key="8">
    <source>
        <dbReference type="Proteomes" id="UP000177383"/>
    </source>
</evidence>
<dbReference type="Pfam" id="PF17136">
    <property type="entry name" value="ribosomal_L24"/>
    <property type="match status" value="1"/>
</dbReference>
<dbReference type="EMBL" id="MFJE01000005">
    <property type="protein sequence ID" value="OGG15071.1"/>
    <property type="molecule type" value="Genomic_DNA"/>
</dbReference>
<dbReference type="Gene3D" id="2.30.30.30">
    <property type="match status" value="1"/>
</dbReference>
<dbReference type="GO" id="GO:1990904">
    <property type="term" value="C:ribonucleoprotein complex"/>
    <property type="evidence" value="ECO:0007669"/>
    <property type="project" value="UniProtKB-KW"/>
</dbReference>
<organism evidence="7 8">
    <name type="scientific">Candidatus Gottesmanbacteria bacterium RIFCSPHIGHO2_01_FULL_39_10</name>
    <dbReference type="NCBI Taxonomy" id="1798375"/>
    <lineage>
        <taxon>Bacteria</taxon>
        <taxon>Candidatus Gottesmaniibacteriota</taxon>
    </lineage>
</organism>
<comment type="function">
    <text evidence="5">One of the proteins that surrounds the polypeptide exit tunnel on the outside of the subunit.</text>
</comment>
<dbReference type="Proteomes" id="UP000177383">
    <property type="component" value="Unassembled WGS sequence"/>
</dbReference>
<keyword evidence="3 5" id="KW-0687">Ribonucleoprotein</keyword>
<proteinExistence type="inferred from homology"/>
<feature type="domain" description="KOW" evidence="6">
    <location>
        <begin position="2"/>
        <end position="29"/>
    </location>
</feature>
<dbReference type="HAMAP" id="MF_01326_B">
    <property type="entry name" value="Ribosomal_uL24_B"/>
    <property type="match status" value="1"/>
</dbReference>
<protein>
    <recommendedName>
        <fullName evidence="4 5">Large ribosomal subunit protein uL24</fullName>
    </recommendedName>
</protein>
<name>A0A1F5ZRM6_9BACT</name>
<evidence type="ECO:0000256" key="2">
    <source>
        <dbReference type="ARBA" id="ARBA00022980"/>
    </source>
</evidence>
<dbReference type="NCBIfam" id="TIGR01079">
    <property type="entry name" value="rplX_bact"/>
    <property type="match status" value="1"/>
</dbReference>
<dbReference type="CDD" id="cd06089">
    <property type="entry name" value="KOW_RPL26"/>
    <property type="match status" value="1"/>
</dbReference>
<dbReference type="PANTHER" id="PTHR12903">
    <property type="entry name" value="MITOCHONDRIAL RIBOSOMAL PROTEIN L24"/>
    <property type="match status" value="1"/>
</dbReference>
<comment type="caution">
    <text evidence="7">The sequence shown here is derived from an EMBL/GenBank/DDBJ whole genome shotgun (WGS) entry which is preliminary data.</text>
</comment>
<dbReference type="InterPro" id="IPR005824">
    <property type="entry name" value="KOW"/>
</dbReference>
<evidence type="ECO:0000256" key="5">
    <source>
        <dbReference type="HAMAP-Rule" id="MF_01326"/>
    </source>
</evidence>
<keyword evidence="5" id="KW-0694">RNA-binding</keyword>